<dbReference type="PROSITE" id="PS50294">
    <property type="entry name" value="WD_REPEATS_REGION"/>
    <property type="match status" value="1"/>
</dbReference>
<comment type="similarity">
    <text evidence="1">Belongs to the WD repeat PRL1/PRL2 family.</text>
</comment>
<proteinExistence type="inferred from homology"/>
<dbReference type="InterPro" id="IPR036322">
    <property type="entry name" value="WD40_repeat_dom_sf"/>
</dbReference>
<dbReference type="Pfam" id="PF00400">
    <property type="entry name" value="WD40"/>
    <property type="match status" value="1"/>
</dbReference>
<dbReference type="GO" id="GO:0000974">
    <property type="term" value="C:Prp19 complex"/>
    <property type="evidence" value="ECO:0000318"/>
    <property type="project" value="GO_Central"/>
</dbReference>
<accession>A0A251TBK4</accession>
<dbReference type="SUPFAM" id="SSF50978">
    <property type="entry name" value="WD40 repeat-like"/>
    <property type="match status" value="1"/>
</dbReference>
<dbReference type="InterPro" id="IPR001680">
    <property type="entry name" value="WD40_rpt"/>
</dbReference>
<dbReference type="STRING" id="4232.A0A251TBK4"/>
<dbReference type="GO" id="GO:0000398">
    <property type="term" value="P:mRNA splicing, via spliceosome"/>
    <property type="evidence" value="ECO:0000318"/>
    <property type="project" value="GO_Central"/>
</dbReference>
<dbReference type="InParanoid" id="A0A251TBK4"/>
<keyword evidence="4" id="KW-1185">Reference proteome</keyword>
<dbReference type="PANTHER" id="PTHR19923">
    <property type="entry name" value="WD40 REPEAT PROTEINPRL1/PRL2-RELATED"/>
    <property type="match status" value="1"/>
</dbReference>
<dbReference type="Gene3D" id="2.130.10.10">
    <property type="entry name" value="YVTN repeat-like/Quinoprotein amine dehydrogenase"/>
    <property type="match status" value="1"/>
</dbReference>
<evidence type="ECO:0000313" key="4">
    <source>
        <dbReference type="Proteomes" id="UP000215914"/>
    </source>
</evidence>
<dbReference type="SMART" id="SM00320">
    <property type="entry name" value="WD40"/>
    <property type="match status" value="1"/>
</dbReference>
<sequence>MSLVFRASSVNVNQELQTSLHHLYLFSMDLFSFRLELTMEVFSMNLFIGMELLNRKLLSGFTGTRPLKMKHMRWVISGHLGWVRSVAFSPNNEWFCTGSADRTIKIWDTGSGRLRLTLTGHIEQVRENKVLLKTSPRKMLRDSDHVMELLSVCEGISQKEQGAVHGILETTKAQTVFLEFLQNDHSTQSDEIQQKAHDTFQQKYMDYEPSGNTSVRCDPAVPSKDTIESLRAMPMETLLEEFRENHSFELLEVKDGKITPASQSPLAEIN</sequence>
<name>A0A251TBK4_HELAN</name>
<evidence type="ECO:0000313" key="3">
    <source>
        <dbReference type="EMBL" id="OTG08448.1"/>
    </source>
</evidence>
<organism evidence="3 4">
    <name type="scientific">Helianthus annuus</name>
    <name type="common">Common sunflower</name>
    <dbReference type="NCBI Taxonomy" id="4232"/>
    <lineage>
        <taxon>Eukaryota</taxon>
        <taxon>Viridiplantae</taxon>
        <taxon>Streptophyta</taxon>
        <taxon>Embryophyta</taxon>
        <taxon>Tracheophyta</taxon>
        <taxon>Spermatophyta</taxon>
        <taxon>Magnoliopsida</taxon>
        <taxon>eudicotyledons</taxon>
        <taxon>Gunneridae</taxon>
        <taxon>Pentapetalae</taxon>
        <taxon>asterids</taxon>
        <taxon>campanulids</taxon>
        <taxon>Asterales</taxon>
        <taxon>Asteraceae</taxon>
        <taxon>Asteroideae</taxon>
        <taxon>Heliantheae alliance</taxon>
        <taxon>Heliantheae</taxon>
        <taxon>Helianthus</taxon>
    </lineage>
</organism>
<dbReference type="GO" id="GO:0071013">
    <property type="term" value="C:catalytic step 2 spliceosome"/>
    <property type="evidence" value="ECO:0000318"/>
    <property type="project" value="GO_Central"/>
</dbReference>
<gene>
    <name evidence="3" type="ORF">HannXRQ_Chr11g0341891</name>
</gene>
<dbReference type="PROSITE" id="PS50082">
    <property type="entry name" value="WD_REPEATS_2"/>
    <property type="match status" value="1"/>
</dbReference>
<dbReference type="InterPro" id="IPR045241">
    <property type="entry name" value="Prp46/PLRG1-like"/>
</dbReference>
<evidence type="ECO:0000256" key="2">
    <source>
        <dbReference type="PROSITE-ProRule" id="PRU00221"/>
    </source>
</evidence>
<dbReference type="EMBL" id="CM007900">
    <property type="protein sequence ID" value="OTG08448.1"/>
    <property type="molecule type" value="Genomic_DNA"/>
</dbReference>
<feature type="repeat" description="WD" evidence="2">
    <location>
        <begin position="76"/>
        <end position="117"/>
    </location>
</feature>
<dbReference type="Proteomes" id="UP000215914">
    <property type="component" value="Chromosome 11"/>
</dbReference>
<dbReference type="PANTHER" id="PTHR19923:SF0">
    <property type="entry name" value="PLEIOTROPIC REGULATOR 1"/>
    <property type="match status" value="1"/>
</dbReference>
<evidence type="ECO:0000256" key="1">
    <source>
        <dbReference type="ARBA" id="ARBA00025726"/>
    </source>
</evidence>
<dbReference type="AlphaFoldDB" id="A0A251TBK4"/>
<keyword evidence="2" id="KW-0853">WD repeat</keyword>
<reference evidence="4" key="1">
    <citation type="journal article" date="2017" name="Nature">
        <title>The sunflower genome provides insights into oil metabolism, flowering and Asterid evolution.</title>
        <authorList>
            <person name="Badouin H."/>
            <person name="Gouzy J."/>
            <person name="Grassa C.J."/>
            <person name="Murat F."/>
            <person name="Staton S.E."/>
            <person name="Cottret L."/>
            <person name="Lelandais-Briere C."/>
            <person name="Owens G.L."/>
            <person name="Carrere S."/>
            <person name="Mayjonade B."/>
            <person name="Legrand L."/>
            <person name="Gill N."/>
            <person name="Kane N.C."/>
            <person name="Bowers J.E."/>
            <person name="Hubner S."/>
            <person name="Bellec A."/>
            <person name="Berard A."/>
            <person name="Berges H."/>
            <person name="Blanchet N."/>
            <person name="Boniface M.C."/>
            <person name="Brunel D."/>
            <person name="Catrice O."/>
            <person name="Chaidir N."/>
            <person name="Claudel C."/>
            <person name="Donnadieu C."/>
            <person name="Faraut T."/>
            <person name="Fievet G."/>
            <person name="Helmstetter N."/>
            <person name="King M."/>
            <person name="Knapp S.J."/>
            <person name="Lai Z."/>
            <person name="Le Paslier M.C."/>
            <person name="Lippi Y."/>
            <person name="Lorenzon L."/>
            <person name="Mandel J.R."/>
            <person name="Marage G."/>
            <person name="Marchand G."/>
            <person name="Marquand E."/>
            <person name="Bret-Mestries E."/>
            <person name="Morien E."/>
            <person name="Nambeesan S."/>
            <person name="Nguyen T."/>
            <person name="Pegot-Espagnet P."/>
            <person name="Pouilly N."/>
            <person name="Raftis F."/>
            <person name="Sallet E."/>
            <person name="Schiex T."/>
            <person name="Thomas J."/>
            <person name="Vandecasteele C."/>
            <person name="Vares D."/>
            <person name="Vear F."/>
            <person name="Vautrin S."/>
            <person name="Crespi M."/>
            <person name="Mangin B."/>
            <person name="Burke J.M."/>
            <person name="Salse J."/>
            <person name="Munos S."/>
            <person name="Vincourt P."/>
            <person name="Rieseberg L.H."/>
            <person name="Langlade N.B."/>
        </authorList>
    </citation>
    <scope>NUCLEOTIDE SEQUENCE [LARGE SCALE GENOMIC DNA]</scope>
    <source>
        <strain evidence="4">cv. SF193</strain>
    </source>
</reference>
<protein>
    <submittedName>
        <fullName evidence="3">Putative WD40/YVTN repeat-like-containing domain-containing protein</fullName>
    </submittedName>
</protein>
<dbReference type="InterPro" id="IPR015943">
    <property type="entry name" value="WD40/YVTN_repeat-like_dom_sf"/>
</dbReference>